<keyword evidence="4 5" id="KW-0269">Exonuclease</keyword>
<dbReference type="PANTHER" id="PTHR30008:SF0">
    <property type="entry name" value="EXODEOXYRIBONUCLEASE 7 LARGE SUBUNIT"/>
    <property type="match status" value="1"/>
</dbReference>
<feature type="domain" description="Exonuclease VII large subunit C-terminal" evidence="7">
    <location>
        <begin position="125"/>
        <end position="347"/>
    </location>
</feature>
<reference evidence="10" key="4">
    <citation type="submission" date="2016-11" db="EMBL/GenBank/DDBJ databases">
        <authorList>
            <person name="Varghese N."/>
            <person name="Submissions S."/>
        </authorList>
    </citation>
    <scope>NUCLEOTIDE SEQUENCE</scope>
    <source>
        <strain evidence="10">DSM 1682</strain>
    </source>
</reference>
<dbReference type="EMBL" id="FQUA01000009">
    <property type="protein sequence ID" value="SHE88120.1"/>
    <property type="molecule type" value="Genomic_DNA"/>
</dbReference>
<evidence type="ECO:0000256" key="5">
    <source>
        <dbReference type="HAMAP-Rule" id="MF_00378"/>
    </source>
</evidence>
<comment type="subunit">
    <text evidence="5">Heterooligomer composed of large and small subunits.</text>
</comment>
<evidence type="ECO:0000256" key="6">
    <source>
        <dbReference type="RuleBase" id="RU004355"/>
    </source>
</evidence>
<reference evidence="9 11" key="1">
    <citation type="journal article" date="2016" name="Genome Announc.">
        <title>Complete Genome Sequence of the Amino Acid-Fermenting Clostridium propionicum X2 (DSM 1682).</title>
        <authorList>
            <person name="Poehlein A."/>
            <person name="Schlien K."/>
            <person name="Chowdhury N.P."/>
            <person name="Gottschalk G."/>
            <person name="Buckel W."/>
            <person name="Daniel R."/>
        </authorList>
    </citation>
    <scope>NUCLEOTIDE SEQUENCE [LARGE SCALE GENOMIC DNA]</scope>
    <source>
        <strain evidence="9 11">X2</strain>
    </source>
</reference>
<evidence type="ECO:0000313" key="10">
    <source>
        <dbReference type="EMBL" id="SHE88120.1"/>
    </source>
</evidence>
<dbReference type="AlphaFoldDB" id="A0A0X8VD46"/>
<comment type="catalytic activity">
    <reaction evidence="5 6">
        <text>Exonucleolytic cleavage in either 5'- to 3'- or 3'- to 5'-direction to yield nucleoside 5'-phosphates.</text>
        <dbReference type="EC" id="3.1.11.6"/>
    </reaction>
</comment>
<dbReference type="EC" id="3.1.11.6" evidence="5"/>
<comment type="subcellular location">
    <subcellularLocation>
        <location evidence="5 6">Cytoplasm</location>
    </subcellularLocation>
</comment>
<gene>
    <name evidence="5 9" type="primary">xseA</name>
    <name evidence="9" type="ORF">CPRO_20630</name>
    <name evidence="10" type="ORF">SAMN02745151_02084</name>
</gene>
<dbReference type="Proteomes" id="UP000068026">
    <property type="component" value="Chromosome"/>
</dbReference>
<keyword evidence="11" id="KW-1185">Reference proteome</keyword>
<evidence type="ECO:0000256" key="1">
    <source>
        <dbReference type="ARBA" id="ARBA00022490"/>
    </source>
</evidence>
<keyword evidence="3 5" id="KW-0378">Hydrolase</keyword>
<keyword evidence="2 5" id="KW-0540">Nuclease</keyword>
<organism evidence="10 12">
    <name type="scientific">Anaerotignum propionicum DSM 1682</name>
    <dbReference type="NCBI Taxonomy" id="991789"/>
    <lineage>
        <taxon>Bacteria</taxon>
        <taxon>Bacillati</taxon>
        <taxon>Bacillota</taxon>
        <taxon>Clostridia</taxon>
        <taxon>Lachnospirales</taxon>
        <taxon>Anaerotignaceae</taxon>
        <taxon>Anaerotignum</taxon>
    </lineage>
</organism>
<feature type="domain" description="OB-fold nucleic acid binding" evidence="8">
    <location>
        <begin position="7"/>
        <end position="102"/>
    </location>
</feature>
<dbReference type="GO" id="GO:0009318">
    <property type="term" value="C:exodeoxyribonuclease VII complex"/>
    <property type="evidence" value="ECO:0007669"/>
    <property type="project" value="UniProtKB-UniRule"/>
</dbReference>
<dbReference type="Pfam" id="PF13742">
    <property type="entry name" value="tRNA_anti_2"/>
    <property type="match status" value="1"/>
</dbReference>
<dbReference type="EMBL" id="CP014223">
    <property type="protein sequence ID" value="AMJ41644.1"/>
    <property type="molecule type" value="Genomic_DNA"/>
</dbReference>
<sequence>MIEPKVFSVGQINRYIKNLMENDFILSSLLVKGEISNFKAHSGGHLYFSLKDAVGAISCVMFRQDALSLPFEPENGMSVILYGHVSLYEKTGQYQLYAEMMEPIGIGSLQIAYEQLKRKLEEEGLFDEDFKREIPPYVETIAVITSPTGAAVRDIIQIAKRRDPRVKIAVFPALVQGERAAEDIVQALKLANEWGKADVIILGRGGGSIEDLWAFNEEKVARAIFASEIPVISAVGHETDFTIADFVSDLRAPTPSAAAELATQPLMQKIEFVLQLEKRLERNCMAMIEDAKRRLLYIKERPVLKRPLERVYNAQLLLDKMELAMSKATKQKLLRYSEKIGTLDTRLVASSPFSVMKRGYMIGMNEHNKAFVSVKQVELDEVIRLRLQDGHLKAKILEKAVIDLGEEKADI</sequence>
<evidence type="ECO:0000256" key="2">
    <source>
        <dbReference type="ARBA" id="ARBA00022722"/>
    </source>
</evidence>
<evidence type="ECO:0000313" key="11">
    <source>
        <dbReference type="Proteomes" id="UP000068026"/>
    </source>
</evidence>
<keyword evidence="1 5" id="KW-0963">Cytoplasm</keyword>
<dbReference type="HAMAP" id="MF_00378">
    <property type="entry name" value="Exonuc_7_L"/>
    <property type="match status" value="1"/>
</dbReference>
<accession>A0A0X8VD46</accession>
<evidence type="ECO:0000256" key="3">
    <source>
        <dbReference type="ARBA" id="ARBA00022801"/>
    </source>
</evidence>
<evidence type="ECO:0000259" key="7">
    <source>
        <dbReference type="Pfam" id="PF02601"/>
    </source>
</evidence>
<dbReference type="KEGG" id="cpro:CPRO_20630"/>
<protein>
    <recommendedName>
        <fullName evidence="5">Exodeoxyribonuclease 7 large subunit</fullName>
        <ecNumber evidence="5">3.1.11.6</ecNumber>
    </recommendedName>
    <alternativeName>
        <fullName evidence="5">Exodeoxyribonuclease VII large subunit</fullName>
        <shortName evidence="5">Exonuclease VII large subunit</shortName>
    </alternativeName>
</protein>
<dbReference type="CDD" id="cd04489">
    <property type="entry name" value="ExoVII_LU_OBF"/>
    <property type="match status" value="1"/>
</dbReference>
<dbReference type="GO" id="GO:0008855">
    <property type="term" value="F:exodeoxyribonuclease VII activity"/>
    <property type="evidence" value="ECO:0007669"/>
    <property type="project" value="UniProtKB-UniRule"/>
</dbReference>
<evidence type="ECO:0000313" key="9">
    <source>
        <dbReference type="EMBL" id="AMJ41644.1"/>
    </source>
</evidence>
<proteinExistence type="inferred from homology"/>
<dbReference type="PANTHER" id="PTHR30008">
    <property type="entry name" value="EXODEOXYRIBONUCLEASE 7 LARGE SUBUNIT"/>
    <property type="match status" value="1"/>
</dbReference>
<dbReference type="Proteomes" id="UP000184204">
    <property type="component" value="Unassembled WGS sequence"/>
</dbReference>
<dbReference type="Pfam" id="PF02601">
    <property type="entry name" value="Exonuc_VII_L"/>
    <property type="match status" value="1"/>
</dbReference>
<evidence type="ECO:0000259" key="8">
    <source>
        <dbReference type="Pfam" id="PF13742"/>
    </source>
</evidence>
<dbReference type="GO" id="GO:0006308">
    <property type="term" value="P:DNA catabolic process"/>
    <property type="evidence" value="ECO:0007669"/>
    <property type="project" value="UniProtKB-UniRule"/>
</dbReference>
<reference evidence="12" key="3">
    <citation type="submission" date="2016-11" db="EMBL/GenBank/DDBJ databases">
        <authorList>
            <person name="Jaros S."/>
            <person name="Januszkiewicz K."/>
            <person name="Wedrychowicz H."/>
        </authorList>
    </citation>
    <scope>NUCLEOTIDE SEQUENCE [LARGE SCALE GENOMIC DNA]</scope>
    <source>
        <strain evidence="12">DSM 1682</strain>
    </source>
</reference>
<dbReference type="InterPro" id="IPR020579">
    <property type="entry name" value="Exonuc_VII_lsu_C"/>
</dbReference>
<name>A0A0X8VD46_ANAPI</name>
<comment type="similarity">
    <text evidence="5 6">Belongs to the XseA family.</text>
</comment>
<comment type="function">
    <text evidence="5">Bidirectionally degrades single-stranded DNA into large acid-insoluble oligonucleotides, which are then degraded further into small acid-soluble oligonucleotides.</text>
</comment>
<reference evidence="11" key="2">
    <citation type="submission" date="2016-01" db="EMBL/GenBank/DDBJ databases">
        <authorList>
            <person name="Poehlein A."/>
            <person name="Schlien K."/>
            <person name="Gottschalk G."/>
            <person name="Buckel W."/>
            <person name="Daniel R."/>
        </authorList>
    </citation>
    <scope>NUCLEOTIDE SEQUENCE [LARGE SCALE GENOMIC DNA]</scope>
    <source>
        <strain evidence="11">X2</strain>
    </source>
</reference>
<dbReference type="RefSeq" id="WP_066051216.1">
    <property type="nucleotide sequence ID" value="NZ_CP014223.1"/>
</dbReference>
<dbReference type="InterPro" id="IPR003753">
    <property type="entry name" value="Exonuc_VII_L"/>
</dbReference>
<evidence type="ECO:0000313" key="12">
    <source>
        <dbReference type="Proteomes" id="UP000184204"/>
    </source>
</evidence>
<dbReference type="GO" id="GO:0005737">
    <property type="term" value="C:cytoplasm"/>
    <property type="evidence" value="ECO:0007669"/>
    <property type="project" value="UniProtKB-SubCell"/>
</dbReference>
<evidence type="ECO:0000256" key="4">
    <source>
        <dbReference type="ARBA" id="ARBA00022839"/>
    </source>
</evidence>
<dbReference type="GO" id="GO:0003676">
    <property type="term" value="F:nucleic acid binding"/>
    <property type="evidence" value="ECO:0007669"/>
    <property type="project" value="InterPro"/>
</dbReference>
<dbReference type="InterPro" id="IPR025824">
    <property type="entry name" value="OB-fold_nuc-bd_dom"/>
</dbReference>
<dbReference type="NCBIfam" id="TIGR00237">
    <property type="entry name" value="xseA"/>
    <property type="match status" value="1"/>
</dbReference>